<reference evidence="1" key="1">
    <citation type="submission" date="2021-12" db="EMBL/GenBank/DDBJ databases">
        <authorList>
            <person name="King R."/>
        </authorList>
    </citation>
    <scope>NUCLEOTIDE SEQUENCE</scope>
</reference>
<gene>
    <name evidence="1" type="ORF">MELIAE_LOCUS6796</name>
</gene>
<dbReference type="EMBL" id="OV121135">
    <property type="protein sequence ID" value="CAH0555419.1"/>
    <property type="molecule type" value="Genomic_DNA"/>
</dbReference>
<evidence type="ECO:0000313" key="1">
    <source>
        <dbReference type="EMBL" id="CAH0555419.1"/>
    </source>
</evidence>
<sequence length="381" mass="43214">MNCDNFVSTDYSSRNLTTDNEDCDGNLPIPTVVKDETSQASWLPKCHRKSNLKKKKCQKSSKKKTCFNLENVTIENIFNKNIEIIKPEDVQVLVEKENEDIELFSGIARSYIPFNPGNFSPKKKLHKISMNSEAMALLYESVFKSTEFPSADSAQIEPTPELMASIMHLIENKIDPLLETNVHFNTLFTGEKGGSGDDSLQLSPLADGYYQDVIIPLQEPKTAKYEMLTRDNRIITARLKKLGGGDLKDDLFKSLNWDEYNMDKLNKSLAKTEGEDSFYTSNNIGAEPITILDAIDINESTTLKQDLQNGIQYFIETTTPKYYSRIQLRGSEPPQFFPGYIYATSDIPESVKLARSPSEVFEKAWMATHPKYFRECSLISL</sequence>
<dbReference type="Proteomes" id="UP001154078">
    <property type="component" value="Chromosome 4"/>
</dbReference>
<dbReference type="AlphaFoldDB" id="A0A9P0FG97"/>
<keyword evidence="2" id="KW-1185">Reference proteome</keyword>
<name>A0A9P0FG97_BRAAE</name>
<organism evidence="1 2">
    <name type="scientific">Brassicogethes aeneus</name>
    <name type="common">Rape pollen beetle</name>
    <name type="synonym">Meligethes aeneus</name>
    <dbReference type="NCBI Taxonomy" id="1431903"/>
    <lineage>
        <taxon>Eukaryota</taxon>
        <taxon>Metazoa</taxon>
        <taxon>Ecdysozoa</taxon>
        <taxon>Arthropoda</taxon>
        <taxon>Hexapoda</taxon>
        <taxon>Insecta</taxon>
        <taxon>Pterygota</taxon>
        <taxon>Neoptera</taxon>
        <taxon>Endopterygota</taxon>
        <taxon>Coleoptera</taxon>
        <taxon>Polyphaga</taxon>
        <taxon>Cucujiformia</taxon>
        <taxon>Nitidulidae</taxon>
        <taxon>Meligethinae</taxon>
        <taxon>Brassicogethes</taxon>
    </lineage>
</organism>
<accession>A0A9P0FG97</accession>
<protein>
    <submittedName>
        <fullName evidence="1">Uncharacterized protein</fullName>
    </submittedName>
</protein>
<proteinExistence type="predicted"/>
<evidence type="ECO:0000313" key="2">
    <source>
        <dbReference type="Proteomes" id="UP001154078"/>
    </source>
</evidence>
<dbReference type="OrthoDB" id="6609991at2759"/>